<evidence type="ECO:0000313" key="3">
    <source>
        <dbReference type="Proteomes" id="UP000219338"/>
    </source>
</evidence>
<feature type="region of interest" description="Disordered" evidence="1">
    <location>
        <begin position="112"/>
        <end position="136"/>
    </location>
</feature>
<proteinExistence type="predicted"/>
<keyword evidence="3" id="KW-1185">Reference proteome</keyword>
<sequence length="287" mass="30973">METALIGSDPPSSEYQYEPEESNVFDSDEEVLAPDSDLPVMDGMEVDVDLATEGGPIDVGLGAESALGDNDVNESPNDEEVISTPADNSRSSQATSTDFALLMASLARDMDVDKSGSPRARPQTLTNHVSPRRASDRPLITNGQVEHMYALEIEDRLHLEEGLEAMRVDRFSGSITHGDSSVCPPSHMQGDHGDMDVASPMPGSPLFLRSSSPTNVCSRSASPEVEMLDSPDGMRMRISAIMIFVSYQSVDGWGGVYVEHGIQVELPENGQMVPFSVLLNRCRKGGN</sequence>
<dbReference type="Proteomes" id="UP000219338">
    <property type="component" value="Unassembled WGS sequence"/>
</dbReference>
<organism evidence="2 3">
    <name type="scientific">Armillaria ostoyae</name>
    <name type="common">Armillaria root rot fungus</name>
    <dbReference type="NCBI Taxonomy" id="47428"/>
    <lineage>
        <taxon>Eukaryota</taxon>
        <taxon>Fungi</taxon>
        <taxon>Dikarya</taxon>
        <taxon>Basidiomycota</taxon>
        <taxon>Agaricomycotina</taxon>
        <taxon>Agaricomycetes</taxon>
        <taxon>Agaricomycetidae</taxon>
        <taxon>Agaricales</taxon>
        <taxon>Marasmiineae</taxon>
        <taxon>Physalacriaceae</taxon>
        <taxon>Armillaria</taxon>
    </lineage>
</organism>
<name>A0A284RDK0_ARMOS</name>
<dbReference type="OrthoDB" id="10478833at2759"/>
<feature type="region of interest" description="Disordered" evidence="1">
    <location>
        <begin position="1"/>
        <end position="95"/>
    </location>
</feature>
<feature type="region of interest" description="Disordered" evidence="1">
    <location>
        <begin position="208"/>
        <end position="228"/>
    </location>
</feature>
<gene>
    <name evidence="2" type="ORF">ARMOST_10172</name>
</gene>
<evidence type="ECO:0000256" key="1">
    <source>
        <dbReference type="SAM" id="MobiDB-lite"/>
    </source>
</evidence>
<feature type="compositionally biased region" description="Polar residues" evidence="1">
    <location>
        <begin position="209"/>
        <end position="221"/>
    </location>
</feature>
<feature type="compositionally biased region" description="Acidic residues" evidence="1">
    <location>
        <begin position="17"/>
        <end position="32"/>
    </location>
</feature>
<protein>
    <submittedName>
        <fullName evidence="2">Uncharacterized protein</fullName>
    </submittedName>
</protein>
<dbReference type="AlphaFoldDB" id="A0A284RDK0"/>
<dbReference type="EMBL" id="FUEG01000007">
    <property type="protein sequence ID" value="SJL06830.1"/>
    <property type="molecule type" value="Genomic_DNA"/>
</dbReference>
<reference evidence="3" key="1">
    <citation type="journal article" date="2017" name="Nat. Ecol. Evol.">
        <title>Genome expansion and lineage-specific genetic innovations in the forest pathogenic fungi Armillaria.</title>
        <authorList>
            <person name="Sipos G."/>
            <person name="Prasanna A.N."/>
            <person name="Walter M.C."/>
            <person name="O'Connor E."/>
            <person name="Balint B."/>
            <person name="Krizsan K."/>
            <person name="Kiss B."/>
            <person name="Hess J."/>
            <person name="Varga T."/>
            <person name="Slot J."/>
            <person name="Riley R."/>
            <person name="Boka B."/>
            <person name="Rigling D."/>
            <person name="Barry K."/>
            <person name="Lee J."/>
            <person name="Mihaltcheva S."/>
            <person name="LaButti K."/>
            <person name="Lipzen A."/>
            <person name="Waldron R."/>
            <person name="Moloney N.M."/>
            <person name="Sperisen C."/>
            <person name="Kredics L."/>
            <person name="Vagvoelgyi C."/>
            <person name="Patrignani A."/>
            <person name="Fitzpatrick D."/>
            <person name="Nagy I."/>
            <person name="Doyle S."/>
            <person name="Anderson J.B."/>
            <person name="Grigoriev I.V."/>
            <person name="Gueldener U."/>
            <person name="Muensterkoetter M."/>
            <person name="Nagy L.G."/>
        </authorList>
    </citation>
    <scope>NUCLEOTIDE SEQUENCE [LARGE SCALE GENOMIC DNA]</scope>
    <source>
        <strain evidence="3">C18/9</strain>
    </source>
</reference>
<feature type="compositionally biased region" description="Polar residues" evidence="1">
    <location>
        <begin position="85"/>
        <end position="95"/>
    </location>
</feature>
<accession>A0A284RDK0</accession>
<evidence type="ECO:0000313" key="2">
    <source>
        <dbReference type="EMBL" id="SJL06830.1"/>
    </source>
</evidence>